<protein>
    <recommendedName>
        <fullName evidence="3">SAM-dependent methyltransferase</fullName>
    </recommendedName>
</protein>
<reference evidence="1 2" key="1">
    <citation type="submission" date="2024-02" db="EMBL/GenBank/DDBJ databases">
        <title>Haloferula sargassicola NBRC 104335.</title>
        <authorList>
            <person name="Ichikawa N."/>
            <person name="Katano-Makiyama Y."/>
            <person name="Hidaka K."/>
        </authorList>
    </citation>
    <scope>NUCLEOTIDE SEQUENCE [LARGE SCALE GENOMIC DNA]</scope>
    <source>
        <strain evidence="1 2">NBRC 104335</strain>
    </source>
</reference>
<evidence type="ECO:0008006" key="3">
    <source>
        <dbReference type="Google" id="ProtNLM"/>
    </source>
</evidence>
<gene>
    <name evidence="1" type="ORF">Hsar01_00344</name>
</gene>
<name>A0ABP9UIF4_9BACT</name>
<sequence length="54" mass="5438">MRNLLCLGGLLAIDANDFGPFVALPSGPWHRSGVPVATEGEGGRFLEVGAGSGA</sequence>
<dbReference type="RefSeq" id="WP_353565294.1">
    <property type="nucleotide sequence ID" value="NZ_BAABRI010000002.1"/>
</dbReference>
<dbReference type="EMBL" id="BAABRI010000002">
    <property type="protein sequence ID" value="GAA5481137.1"/>
    <property type="molecule type" value="Genomic_DNA"/>
</dbReference>
<organism evidence="1 2">
    <name type="scientific">Haloferula sargassicola</name>
    <dbReference type="NCBI Taxonomy" id="490096"/>
    <lineage>
        <taxon>Bacteria</taxon>
        <taxon>Pseudomonadati</taxon>
        <taxon>Verrucomicrobiota</taxon>
        <taxon>Verrucomicrobiia</taxon>
        <taxon>Verrucomicrobiales</taxon>
        <taxon>Verrucomicrobiaceae</taxon>
        <taxon>Haloferula</taxon>
    </lineage>
</organism>
<dbReference type="Proteomes" id="UP001476282">
    <property type="component" value="Unassembled WGS sequence"/>
</dbReference>
<evidence type="ECO:0000313" key="2">
    <source>
        <dbReference type="Proteomes" id="UP001476282"/>
    </source>
</evidence>
<evidence type="ECO:0000313" key="1">
    <source>
        <dbReference type="EMBL" id="GAA5481137.1"/>
    </source>
</evidence>
<keyword evidence="2" id="KW-1185">Reference proteome</keyword>
<accession>A0ABP9UIF4</accession>
<comment type="caution">
    <text evidence="1">The sequence shown here is derived from an EMBL/GenBank/DDBJ whole genome shotgun (WGS) entry which is preliminary data.</text>
</comment>
<proteinExistence type="predicted"/>